<dbReference type="InterPro" id="IPR010982">
    <property type="entry name" value="Lambda_DNA-bd_dom_sf"/>
</dbReference>
<evidence type="ECO:0000313" key="2">
    <source>
        <dbReference type="Proteomes" id="UP001228581"/>
    </source>
</evidence>
<name>A0ABT7CYJ1_9BACT</name>
<dbReference type="RefSeq" id="WP_314005601.1">
    <property type="nucleotide sequence ID" value="NZ_JASJOT010000060.1"/>
</dbReference>
<dbReference type="Gene3D" id="1.10.260.40">
    <property type="entry name" value="lambda repressor-like DNA-binding domains"/>
    <property type="match status" value="1"/>
</dbReference>
<dbReference type="EMBL" id="JASJOT010000060">
    <property type="protein sequence ID" value="MDJ1498803.1"/>
    <property type="molecule type" value="Genomic_DNA"/>
</dbReference>
<gene>
    <name evidence="1" type="ORF">QNI19_38090</name>
</gene>
<organism evidence="1 2">
    <name type="scientific">Xanthocytophaga flava</name>
    <dbReference type="NCBI Taxonomy" id="3048013"/>
    <lineage>
        <taxon>Bacteria</taxon>
        <taxon>Pseudomonadati</taxon>
        <taxon>Bacteroidota</taxon>
        <taxon>Cytophagia</taxon>
        <taxon>Cytophagales</taxon>
        <taxon>Rhodocytophagaceae</taxon>
        <taxon>Xanthocytophaga</taxon>
    </lineage>
</organism>
<dbReference type="SUPFAM" id="SSF47413">
    <property type="entry name" value="lambda repressor-like DNA-binding domains"/>
    <property type="match status" value="1"/>
</dbReference>
<comment type="caution">
    <text evidence="1">The sequence shown here is derived from an EMBL/GenBank/DDBJ whole genome shotgun (WGS) entry which is preliminary data.</text>
</comment>
<keyword evidence="2" id="KW-1185">Reference proteome</keyword>
<sequence>MKTVPEIFDELIEALGTNYNELAKTIGLNRSDKFYNLKSGKSTPNYETLQAIIKAYPQVNCRFLLTGEGEPLEKETVRISDEFKELVRQIVLEIQQEKF</sequence>
<protein>
    <recommendedName>
        <fullName evidence="3">XRE family transcriptional regulator</fullName>
    </recommendedName>
</protein>
<evidence type="ECO:0008006" key="3">
    <source>
        <dbReference type="Google" id="ProtNLM"/>
    </source>
</evidence>
<dbReference type="Proteomes" id="UP001228581">
    <property type="component" value="Unassembled WGS sequence"/>
</dbReference>
<evidence type="ECO:0000313" key="1">
    <source>
        <dbReference type="EMBL" id="MDJ1498803.1"/>
    </source>
</evidence>
<accession>A0ABT7CYJ1</accession>
<proteinExistence type="predicted"/>
<reference evidence="1 2" key="1">
    <citation type="submission" date="2023-05" db="EMBL/GenBank/DDBJ databases">
        <authorList>
            <person name="Zhang X."/>
        </authorList>
    </citation>
    <scope>NUCLEOTIDE SEQUENCE [LARGE SCALE GENOMIC DNA]</scope>
    <source>
        <strain evidence="1 2">DM2B3-1</strain>
    </source>
</reference>